<sequence length="159" mass="18024">MMTEDYISYIRSKVGNDKILLNFAGGILADKDGKILLQRRSDKGSWGLPGGAMELGESSVDACEREFYEETGIRVKVKRLLNVYTKDVSSYPNGDVAQTVVILYEVEATEAYDIAGFYNDETLEVRFFSQEEIAHLEPVFDKHRLMISEYFANRFALGN</sequence>
<dbReference type="EMBL" id="JAUSTM010000030">
    <property type="protein sequence ID" value="MDQ0223468.1"/>
    <property type="molecule type" value="Genomic_DNA"/>
</dbReference>
<dbReference type="PROSITE" id="PS00893">
    <property type="entry name" value="NUDIX_BOX"/>
    <property type="match status" value="1"/>
</dbReference>
<evidence type="ECO:0000256" key="3">
    <source>
        <dbReference type="RuleBase" id="RU003476"/>
    </source>
</evidence>
<dbReference type="PANTHER" id="PTHR43046">
    <property type="entry name" value="GDP-MANNOSE MANNOSYL HYDROLASE"/>
    <property type="match status" value="1"/>
</dbReference>
<comment type="cofactor">
    <cofactor evidence="1">
        <name>Mg(2+)</name>
        <dbReference type="ChEBI" id="CHEBI:18420"/>
    </cofactor>
</comment>
<proteinExistence type="inferred from homology"/>
<comment type="similarity">
    <text evidence="3">Belongs to the Nudix hydrolase family.</text>
</comment>
<dbReference type="InterPro" id="IPR015797">
    <property type="entry name" value="NUDIX_hydrolase-like_dom_sf"/>
</dbReference>
<reference evidence="5 6" key="1">
    <citation type="submission" date="2023-07" db="EMBL/GenBank/DDBJ databases">
        <title>Genomic Encyclopedia of Type Strains, Phase IV (KMG-IV): sequencing the most valuable type-strain genomes for metagenomic binning, comparative biology and taxonomic classification.</title>
        <authorList>
            <person name="Goeker M."/>
        </authorList>
    </citation>
    <scope>NUCLEOTIDE SEQUENCE [LARGE SCALE GENOMIC DNA]</scope>
    <source>
        <strain evidence="5 6">DSM 105143</strain>
    </source>
</reference>
<protein>
    <submittedName>
        <fullName evidence="5">8-oxo-dGTP pyrophosphatase MutT (NUDIX family)</fullName>
    </submittedName>
</protein>
<dbReference type="InterPro" id="IPR020476">
    <property type="entry name" value="Nudix_hydrolase"/>
</dbReference>
<accession>A0ABT9YU01</accession>
<keyword evidence="2 3" id="KW-0378">Hydrolase</keyword>
<dbReference type="InterPro" id="IPR020084">
    <property type="entry name" value="NUDIX_hydrolase_CS"/>
</dbReference>
<dbReference type="Gene3D" id="3.90.79.10">
    <property type="entry name" value="Nucleoside Triphosphate Pyrophosphohydrolase"/>
    <property type="match status" value="1"/>
</dbReference>
<dbReference type="Pfam" id="PF00293">
    <property type="entry name" value="NUDIX"/>
    <property type="match status" value="1"/>
</dbReference>
<evidence type="ECO:0000256" key="1">
    <source>
        <dbReference type="ARBA" id="ARBA00001946"/>
    </source>
</evidence>
<gene>
    <name evidence="5" type="ORF">J2S23_002044</name>
</gene>
<dbReference type="SUPFAM" id="SSF55811">
    <property type="entry name" value="Nudix"/>
    <property type="match status" value="1"/>
</dbReference>
<evidence type="ECO:0000256" key="2">
    <source>
        <dbReference type="ARBA" id="ARBA00022801"/>
    </source>
</evidence>
<dbReference type="InterPro" id="IPR000086">
    <property type="entry name" value="NUDIX_hydrolase_dom"/>
</dbReference>
<evidence type="ECO:0000313" key="5">
    <source>
        <dbReference type="EMBL" id="MDQ0223468.1"/>
    </source>
</evidence>
<evidence type="ECO:0000313" key="6">
    <source>
        <dbReference type="Proteomes" id="UP001223079"/>
    </source>
</evidence>
<comment type="caution">
    <text evidence="5">The sequence shown here is derived from an EMBL/GenBank/DDBJ whole genome shotgun (WGS) entry which is preliminary data.</text>
</comment>
<evidence type="ECO:0000259" key="4">
    <source>
        <dbReference type="PROSITE" id="PS51462"/>
    </source>
</evidence>
<dbReference type="CDD" id="cd04677">
    <property type="entry name" value="NUDIX_Hydrolase"/>
    <property type="match status" value="1"/>
</dbReference>
<dbReference type="PROSITE" id="PS51462">
    <property type="entry name" value="NUDIX"/>
    <property type="match status" value="1"/>
</dbReference>
<name>A0ABT9YU01_9STRE</name>
<feature type="domain" description="Nudix hydrolase" evidence="4">
    <location>
        <begin position="18"/>
        <end position="153"/>
    </location>
</feature>
<dbReference type="Proteomes" id="UP001223079">
    <property type="component" value="Unassembled WGS sequence"/>
</dbReference>
<dbReference type="PRINTS" id="PR00502">
    <property type="entry name" value="NUDIXFAMILY"/>
</dbReference>
<keyword evidence="6" id="KW-1185">Reference proteome</keyword>
<dbReference type="PANTHER" id="PTHR43046:SF2">
    <property type="entry name" value="8-OXO-DGTP DIPHOSPHATASE-RELATED"/>
    <property type="match status" value="1"/>
</dbReference>
<organism evidence="5 6">
    <name type="scientific">Streptococcus moroccensis</name>
    <dbReference type="NCBI Taxonomy" id="1451356"/>
    <lineage>
        <taxon>Bacteria</taxon>
        <taxon>Bacillati</taxon>
        <taxon>Bacillota</taxon>
        <taxon>Bacilli</taxon>
        <taxon>Lactobacillales</taxon>
        <taxon>Streptococcaceae</taxon>
        <taxon>Streptococcus</taxon>
    </lineage>
</organism>